<dbReference type="PANTHER" id="PTHR33941">
    <property type="entry name" value="PROPANEDIOL UTILIZATION PROTEIN PDUA"/>
    <property type="match status" value="1"/>
</dbReference>
<dbReference type="Pfam" id="PF00936">
    <property type="entry name" value="BMC"/>
    <property type="match status" value="2"/>
</dbReference>
<keyword evidence="6" id="KW-1185">Reference proteome</keyword>
<feature type="domain" description="BMC" evidence="4">
    <location>
        <begin position="4"/>
        <end position="86"/>
    </location>
</feature>
<dbReference type="CDD" id="cd07053">
    <property type="entry name" value="BMC_PduT_repeat1"/>
    <property type="match status" value="1"/>
</dbReference>
<dbReference type="Gene3D" id="3.30.70.1710">
    <property type="match status" value="2"/>
</dbReference>
<dbReference type="SMART" id="SM00877">
    <property type="entry name" value="BMC"/>
    <property type="match status" value="2"/>
</dbReference>
<dbReference type="PANTHER" id="PTHR33941:SF11">
    <property type="entry name" value="BACTERIAL MICROCOMPARTMENT SHELL PROTEIN PDUJ"/>
    <property type="match status" value="1"/>
</dbReference>
<dbReference type="SUPFAM" id="SSF143414">
    <property type="entry name" value="CcmK-like"/>
    <property type="match status" value="2"/>
</dbReference>
<comment type="similarity">
    <text evidence="3">Belongs to the bacterial microcompartments protein family.</text>
</comment>
<dbReference type="InterPro" id="IPR044872">
    <property type="entry name" value="CcmK/CsoS1_BMC"/>
</dbReference>
<reference evidence="5 6" key="1">
    <citation type="submission" date="2019-07" db="EMBL/GenBank/DDBJ databases">
        <title>Complete genome of Crassaminicella thermophila SY095.</title>
        <authorList>
            <person name="Li X."/>
        </authorList>
    </citation>
    <scope>NUCLEOTIDE SEQUENCE [LARGE SCALE GENOMIC DNA]</scope>
    <source>
        <strain evidence="5 6">SY095</strain>
    </source>
</reference>
<dbReference type="InterPro" id="IPR011238">
    <property type="entry name" value="Micro_shell_prot_PduT"/>
</dbReference>
<evidence type="ECO:0000256" key="2">
    <source>
        <dbReference type="ARBA" id="ARBA00024446"/>
    </source>
</evidence>
<dbReference type="InterPro" id="IPR000249">
    <property type="entry name" value="BMC_dom"/>
</dbReference>
<dbReference type="Proteomes" id="UP000324646">
    <property type="component" value="Chromosome"/>
</dbReference>
<sequence length="182" mass="19099">MIRTIGLLELNSIAKGIEVADYMIKAAEVELLRANPICPGKYIVLISGEVGAVKASIEVGEDIGGAFVVDKLVLPSVHPQLIKSIHGATEINERNSLGILEFFSVATAIIAADAAAKAASIDLMEVRVGFGIGGKSFITLTGDVSAVEEAVETGAMIGKNNGMLVNKVVIPSPRKELFDKLL</sequence>
<keyword evidence="2" id="KW-1283">Bacterial microcompartment</keyword>
<gene>
    <name evidence="5" type="ORF">FQB35_10025</name>
</gene>
<dbReference type="PIRSF" id="PIRSF034834">
    <property type="entry name" value="PduT"/>
    <property type="match status" value="1"/>
</dbReference>
<evidence type="ECO:0000313" key="5">
    <source>
        <dbReference type="EMBL" id="QEK12638.1"/>
    </source>
</evidence>
<proteinExistence type="inferred from homology"/>
<dbReference type="KEGG" id="crs:FQB35_10025"/>
<evidence type="ECO:0000256" key="3">
    <source>
        <dbReference type="PROSITE-ProRule" id="PRU01278"/>
    </source>
</evidence>
<dbReference type="AlphaFoldDB" id="A0A5C0SHE3"/>
<comment type="subcellular location">
    <subcellularLocation>
        <location evidence="1">Bacterial microcompartment</location>
    </subcellularLocation>
</comment>
<name>A0A5C0SHE3_CRATE</name>
<feature type="domain" description="BMC" evidence="4">
    <location>
        <begin position="96"/>
        <end position="182"/>
    </location>
</feature>
<dbReference type="OrthoDB" id="9791973at2"/>
<accession>A0A5C0SHE3</accession>
<evidence type="ECO:0000259" key="4">
    <source>
        <dbReference type="PROSITE" id="PS51930"/>
    </source>
</evidence>
<dbReference type="CDD" id="cd07054">
    <property type="entry name" value="BMC_PduT_repeat2"/>
    <property type="match status" value="1"/>
</dbReference>
<dbReference type="RefSeq" id="WP_148809789.1">
    <property type="nucleotide sequence ID" value="NZ_CP042243.1"/>
</dbReference>
<dbReference type="PROSITE" id="PS51930">
    <property type="entry name" value="BMC_2"/>
    <property type="match status" value="2"/>
</dbReference>
<dbReference type="GO" id="GO:0031469">
    <property type="term" value="C:bacterial microcompartment"/>
    <property type="evidence" value="ECO:0007669"/>
    <property type="project" value="UniProtKB-SubCell"/>
</dbReference>
<dbReference type="EMBL" id="CP042243">
    <property type="protein sequence ID" value="QEK12638.1"/>
    <property type="molecule type" value="Genomic_DNA"/>
</dbReference>
<dbReference type="InterPro" id="IPR037233">
    <property type="entry name" value="CcmK-like_sf"/>
</dbReference>
<evidence type="ECO:0000313" key="6">
    <source>
        <dbReference type="Proteomes" id="UP000324646"/>
    </source>
</evidence>
<organism evidence="5 6">
    <name type="scientific">Crassaminicella thermophila</name>
    <dbReference type="NCBI Taxonomy" id="2599308"/>
    <lineage>
        <taxon>Bacteria</taxon>
        <taxon>Bacillati</taxon>
        <taxon>Bacillota</taxon>
        <taxon>Clostridia</taxon>
        <taxon>Eubacteriales</taxon>
        <taxon>Clostridiaceae</taxon>
        <taxon>Crassaminicella</taxon>
    </lineage>
</organism>
<dbReference type="InterPro" id="IPR050575">
    <property type="entry name" value="BMC_shell"/>
</dbReference>
<evidence type="ECO:0000256" key="1">
    <source>
        <dbReference type="ARBA" id="ARBA00024322"/>
    </source>
</evidence>
<protein>
    <submittedName>
        <fullName evidence="5">BMC domain-containing protein</fullName>
    </submittedName>
</protein>